<reference evidence="1 2" key="1">
    <citation type="submission" date="2014-04" db="EMBL/GenBank/DDBJ databases">
        <authorList>
            <consortium name="DOE Joint Genome Institute"/>
            <person name="Kuo A."/>
            <person name="Kohler A."/>
            <person name="Nagy L.G."/>
            <person name="Floudas D."/>
            <person name="Copeland A."/>
            <person name="Barry K.W."/>
            <person name="Cichocki N."/>
            <person name="Veneault-Fourrey C."/>
            <person name="LaButti K."/>
            <person name="Lindquist E.A."/>
            <person name="Lipzen A."/>
            <person name="Lundell T."/>
            <person name="Morin E."/>
            <person name="Murat C."/>
            <person name="Sun H."/>
            <person name="Tunlid A."/>
            <person name="Henrissat B."/>
            <person name="Grigoriev I.V."/>
            <person name="Hibbett D.S."/>
            <person name="Martin F."/>
            <person name="Nordberg H.P."/>
            <person name="Cantor M.N."/>
            <person name="Hua S.X."/>
        </authorList>
    </citation>
    <scope>NUCLEOTIDE SEQUENCE [LARGE SCALE GENOMIC DNA]</scope>
    <source>
        <strain evidence="1 2">Foug A</strain>
    </source>
</reference>
<sequence>MRSDLVCNHDTHCGPPILWRVHASTFRVYKSISGKRYRTLATRTCQAATRLFTYPRDVATFRGNAYMPDAEVGGVVGIYELSKFPIGP</sequence>
<dbReference type="AlphaFoldDB" id="A0A0C3D9J3"/>
<dbReference type="HOGENOM" id="CLU_2470431_0_0_1"/>
<dbReference type="EMBL" id="KN822101">
    <property type="protein sequence ID" value="KIM57405.1"/>
    <property type="molecule type" value="Genomic_DNA"/>
</dbReference>
<protein>
    <submittedName>
        <fullName evidence="1">Uncharacterized protein</fullName>
    </submittedName>
</protein>
<accession>A0A0C3D9J3</accession>
<keyword evidence="2" id="KW-1185">Reference proteome</keyword>
<dbReference type="InParanoid" id="A0A0C3D9J3"/>
<reference evidence="2" key="2">
    <citation type="submission" date="2015-01" db="EMBL/GenBank/DDBJ databases">
        <title>Evolutionary Origins and Diversification of the Mycorrhizal Mutualists.</title>
        <authorList>
            <consortium name="DOE Joint Genome Institute"/>
            <consortium name="Mycorrhizal Genomics Consortium"/>
            <person name="Kohler A."/>
            <person name="Kuo A."/>
            <person name="Nagy L.G."/>
            <person name="Floudas D."/>
            <person name="Copeland A."/>
            <person name="Barry K.W."/>
            <person name="Cichocki N."/>
            <person name="Veneault-Fourrey C."/>
            <person name="LaButti K."/>
            <person name="Lindquist E.A."/>
            <person name="Lipzen A."/>
            <person name="Lundell T."/>
            <person name="Morin E."/>
            <person name="Murat C."/>
            <person name="Riley R."/>
            <person name="Ohm R."/>
            <person name="Sun H."/>
            <person name="Tunlid A."/>
            <person name="Henrissat B."/>
            <person name="Grigoriev I.V."/>
            <person name="Hibbett D.S."/>
            <person name="Martin F."/>
        </authorList>
    </citation>
    <scope>NUCLEOTIDE SEQUENCE [LARGE SCALE GENOMIC DNA]</scope>
    <source>
        <strain evidence="2">Foug A</strain>
    </source>
</reference>
<gene>
    <name evidence="1" type="ORF">SCLCIDRAFT_1219449</name>
</gene>
<evidence type="ECO:0000313" key="1">
    <source>
        <dbReference type="EMBL" id="KIM57405.1"/>
    </source>
</evidence>
<proteinExistence type="predicted"/>
<organism evidence="1 2">
    <name type="scientific">Scleroderma citrinum Foug A</name>
    <dbReference type="NCBI Taxonomy" id="1036808"/>
    <lineage>
        <taxon>Eukaryota</taxon>
        <taxon>Fungi</taxon>
        <taxon>Dikarya</taxon>
        <taxon>Basidiomycota</taxon>
        <taxon>Agaricomycotina</taxon>
        <taxon>Agaricomycetes</taxon>
        <taxon>Agaricomycetidae</taxon>
        <taxon>Boletales</taxon>
        <taxon>Sclerodermatineae</taxon>
        <taxon>Sclerodermataceae</taxon>
        <taxon>Scleroderma</taxon>
    </lineage>
</organism>
<dbReference type="Proteomes" id="UP000053989">
    <property type="component" value="Unassembled WGS sequence"/>
</dbReference>
<evidence type="ECO:0000313" key="2">
    <source>
        <dbReference type="Proteomes" id="UP000053989"/>
    </source>
</evidence>
<name>A0A0C3D9J3_9AGAM</name>